<evidence type="ECO:0000313" key="3">
    <source>
        <dbReference type="Proteomes" id="UP001321804"/>
    </source>
</evidence>
<protein>
    <recommendedName>
        <fullName evidence="1">Immunity MXAN-0049 protein domain-containing protein</fullName>
    </recommendedName>
</protein>
<dbReference type="KEGG" id="xak:KIMC2_03270"/>
<dbReference type="Proteomes" id="UP001321804">
    <property type="component" value="Chromosome"/>
</dbReference>
<gene>
    <name evidence="2" type="ORF">KIMC2_03270</name>
</gene>
<dbReference type="RefSeq" id="WP_317697333.1">
    <property type="nucleotide sequence ID" value="NZ_AP026801.1"/>
</dbReference>
<dbReference type="InterPro" id="IPR012433">
    <property type="entry name" value="Imm11"/>
</dbReference>
<accession>A0AAU9D2Z9</accession>
<proteinExistence type="predicted"/>
<reference evidence="2 3" key="1">
    <citation type="journal article" date="2023" name="Microbiol. Spectr.">
        <title>Symbiosis of Carpenter Bees with Uncharacterized Lactic Acid Bacteria Showing NAD Auxotrophy.</title>
        <authorList>
            <person name="Kawasaki S."/>
            <person name="Ozawa K."/>
            <person name="Mori T."/>
            <person name="Yamamoto A."/>
            <person name="Ito M."/>
            <person name="Ohkuma M."/>
            <person name="Sakamoto M."/>
            <person name="Matsutani M."/>
        </authorList>
    </citation>
    <scope>NUCLEOTIDE SEQUENCE [LARGE SCALE GENOMIC DNA]</scope>
    <source>
        <strain evidence="2 3">KimC2</strain>
    </source>
</reference>
<evidence type="ECO:0000259" key="1">
    <source>
        <dbReference type="Pfam" id="PF07791"/>
    </source>
</evidence>
<organism evidence="2 3">
    <name type="scientific">Xylocopilactobacillus apis</name>
    <dbReference type="NCBI Taxonomy" id="2932183"/>
    <lineage>
        <taxon>Bacteria</taxon>
        <taxon>Bacillati</taxon>
        <taxon>Bacillota</taxon>
        <taxon>Bacilli</taxon>
        <taxon>Lactobacillales</taxon>
        <taxon>Lactobacillaceae</taxon>
        <taxon>Xylocopilactobacillus</taxon>
    </lineage>
</organism>
<dbReference type="Pfam" id="PF07791">
    <property type="entry name" value="Imm11"/>
    <property type="match status" value="1"/>
</dbReference>
<dbReference type="AlphaFoldDB" id="A0AAU9D2Z9"/>
<evidence type="ECO:0000313" key="2">
    <source>
        <dbReference type="EMBL" id="BDR55765.1"/>
    </source>
</evidence>
<name>A0AAU9D2Z9_9LACO</name>
<sequence>MIYELKIYASYPNNYWFKFKNNQFSLKSKVSLKKLFSFDVFFSDGPAFISPRLASLIDETNSDVQLIEVNVSVNGVNYQGYKMVKIVRKVSAIDLEASESEPILSYLPDGPKKFRRIVFKEDVSEDFWIARCQEYPSCIIVSDQSRNFLLTNDVIGIELKDIK</sequence>
<feature type="domain" description="Immunity MXAN-0049 protein" evidence="1">
    <location>
        <begin position="43"/>
        <end position="163"/>
    </location>
</feature>
<dbReference type="EMBL" id="AP026801">
    <property type="protein sequence ID" value="BDR55765.1"/>
    <property type="molecule type" value="Genomic_DNA"/>
</dbReference>
<keyword evidence="3" id="KW-1185">Reference proteome</keyword>